<protein>
    <submittedName>
        <fullName evidence="2">GDP-mannose-dependent alpha-mannosyltransferase</fullName>
    </submittedName>
</protein>
<dbReference type="AlphaFoldDB" id="A0A447CQU7"/>
<dbReference type="PANTHER" id="PTHR45947">
    <property type="entry name" value="SULFOQUINOVOSYL TRANSFERASE SQD2"/>
    <property type="match status" value="1"/>
</dbReference>
<feature type="domain" description="Glycosyltransferase subfamily 4-like N-terminal" evidence="1">
    <location>
        <begin position="14"/>
        <end position="165"/>
    </location>
</feature>
<dbReference type="GO" id="GO:0016757">
    <property type="term" value="F:glycosyltransferase activity"/>
    <property type="evidence" value="ECO:0007669"/>
    <property type="project" value="TreeGrafter"/>
</dbReference>
<dbReference type="Gene3D" id="3.40.50.2000">
    <property type="entry name" value="Glycogen Phosphorylase B"/>
    <property type="match status" value="2"/>
</dbReference>
<keyword evidence="3" id="KW-1185">Reference proteome</keyword>
<dbReference type="InterPro" id="IPR028098">
    <property type="entry name" value="Glyco_trans_4-like_N"/>
</dbReference>
<dbReference type="InterPro" id="IPR050194">
    <property type="entry name" value="Glycosyltransferase_grp1"/>
</dbReference>
<dbReference type="SUPFAM" id="SSF53756">
    <property type="entry name" value="UDP-Glycosyltransferase/glycogen phosphorylase"/>
    <property type="match status" value="1"/>
</dbReference>
<accession>A0A447CQU7</accession>
<sequence>MRILIATDAWHPQVNGVVRTLQSLAAAAAGLGASVDFLTPEGMRTVALPSYPSIRLAVPPPGAVARRIEAAAPDVVHIATEGPIGHLARRHCRRSGRRFTTSFHTRLADYAAARWPIPADVTWSWLRWFHNAGSATMAATPSLIAELQGRGFRTVLRWPRGVDVDLFRPRPGADLGLPRPVFLGVGRLAVEKNVAAFLALDLPGSKVVVGDGPARAALQARHPDVHFLGERHGEELAAVYAAADVFVFPSRTDTFGLVLLEALASGLPVAGFPVAATRDVVGDAPVAALDDDLRAACLAAAALPRAACRAYAMTLTWEESARRFLGNLERAGVARGSGRRVSGRDSRLVRA</sequence>
<dbReference type="Pfam" id="PF13692">
    <property type="entry name" value="Glyco_trans_1_4"/>
    <property type="match status" value="1"/>
</dbReference>
<dbReference type="Pfam" id="PF13439">
    <property type="entry name" value="Glyco_transf_4"/>
    <property type="match status" value="1"/>
</dbReference>
<evidence type="ECO:0000259" key="1">
    <source>
        <dbReference type="Pfam" id="PF13439"/>
    </source>
</evidence>
<evidence type="ECO:0000313" key="3">
    <source>
        <dbReference type="Proteomes" id="UP000289200"/>
    </source>
</evidence>
<dbReference type="CDD" id="cd03814">
    <property type="entry name" value="GT4-like"/>
    <property type="match status" value="1"/>
</dbReference>
<gene>
    <name evidence="2" type="primary">mgtA</name>
    <name evidence="2" type="ORF">RHODGE_RHODGE_00625</name>
</gene>
<dbReference type="EMBL" id="UWOC01000035">
    <property type="protein sequence ID" value="VCU07535.1"/>
    <property type="molecule type" value="Genomic_DNA"/>
</dbReference>
<name>A0A447CQU7_9BRAD</name>
<dbReference type="PANTHER" id="PTHR45947:SF3">
    <property type="entry name" value="SULFOQUINOVOSYL TRANSFERASE SQD2"/>
    <property type="match status" value="1"/>
</dbReference>
<proteinExistence type="predicted"/>
<dbReference type="Proteomes" id="UP000289200">
    <property type="component" value="Unassembled WGS sequence"/>
</dbReference>
<evidence type="ECO:0000313" key="2">
    <source>
        <dbReference type="EMBL" id="VCU07535.1"/>
    </source>
</evidence>
<dbReference type="RefSeq" id="WP_129607724.1">
    <property type="nucleotide sequence ID" value="NZ_UWOC01000035.1"/>
</dbReference>
<organism evidence="2 3">
    <name type="scientific">Rhodoplanes serenus</name>
    <dbReference type="NCBI Taxonomy" id="200615"/>
    <lineage>
        <taxon>Bacteria</taxon>
        <taxon>Pseudomonadati</taxon>
        <taxon>Pseudomonadota</taxon>
        <taxon>Alphaproteobacteria</taxon>
        <taxon>Hyphomicrobiales</taxon>
        <taxon>Nitrobacteraceae</taxon>
        <taxon>Rhodoplanes</taxon>
    </lineage>
</organism>
<comment type="caution">
    <text evidence="2">The sequence shown here is derived from an EMBL/GenBank/DDBJ whole genome shotgun (WGS) entry which is preliminary data.</text>
</comment>
<reference evidence="3" key="1">
    <citation type="submission" date="2018-10" db="EMBL/GenBank/DDBJ databases">
        <authorList>
            <person name="Peiro R."/>
            <person name="Begona"/>
            <person name="Cbmso G."/>
            <person name="Lopez M."/>
            <person name="Gonzalez S."/>
            <person name="Sacristan E."/>
            <person name="Castillo E."/>
        </authorList>
    </citation>
    <scope>NUCLEOTIDE SEQUENCE [LARGE SCALE GENOMIC DNA]</scope>
</reference>
<dbReference type="OrthoDB" id="9802525at2"/>